<name>A0A2P8HTC1_CHINA</name>
<dbReference type="InterPro" id="IPR027791">
    <property type="entry name" value="Galactosyl_T_C"/>
</dbReference>
<sequence>MIFLSAQPDEVFFLWQLEVLLYNFKQVGIDPACIHILLGVDPRIGLKMEYKSLVARQDLAQFFIYPDNRENPKYVSGIRPHIIKQHFNKNPWLQQETLFYHDCDIIFRELPDMQEMEADNTWYVSDTKSYLDTKYILKHGTKVLDDMCSIVGIDKEQVIVNDENAGGAQYILKGTDYTFWNKVENDAEKLFTQLKDTKESYAIAYAQETGEEISAYAGIQAWCADMWAVLWNGLLSGNRVKISKELDFCWPINKIERWDECKIFHNAGIVGNQARKYFCKGSYEHKVPYFELFGYVDKTSCSTRYVEVMNNYIKSSKIVLKDTTILIPVRIDSPDRMNNLHTILRYIDTYFETNVIVLEIDDSPKVNREVIPPYVRYCFQYDERAIYYRTYYNNQLLNMCETPYAAIFDTDVVVPPNQLLWAVEYLRHMGMSLVYPFSGGCYFVDNNFSNLFRKQLDFGILNNYRDCFYETPVDGYGGVFVVNLDTFKRLGMENINLVGWGPEDQERYKRFKIAGEKIKRIEGPLYHLHHIRKENSNFHNNQLELSNRHEFLKVCNMSTAALQEYIHEMKSEGYQPPALRYI</sequence>
<dbReference type="Pfam" id="PF02709">
    <property type="entry name" value="Glyco_transf_7C"/>
    <property type="match status" value="1"/>
</dbReference>
<dbReference type="OrthoDB" id="7295299at2"/>
<evidence type="ECO:0000256" key="1">
    <source>
        <dbReference type="ARBA" id="ARBA00022679"/>
    </source>
</evidence>
<feature type="domain" description="Galactosyltransferase C-terminal" evidence="2">
    <location>
        <begin position="466"/>
        <end position="530"/>
    </location>
</feature>
<dbReference type="EMBL" id="PYAW01000001">
    <property type="protein sequence ID" value="PSL49466.1"/>
    <property type="molecule type" value="Genomic_DNA"/>
</dbReference>
<accession>A0A2P8HTC1</accession>
<reference evidence="3 4" key="1">
    <citation type="submission" date="2018-03" db="EMBL/GenBank/DDBJ databases">
        <title>Genomic Encyclopedia of Archaeal and Bacterial Type Strains, Phase II (KMG-II): from individual species to whole genera.</title>
        <authorList>
            <person name="Goeker M."/>
        </authorList>
    </citation>
    <scope>NUCLEOTIDE SEQUENCE [LARGE SCALE GENOMIC DNA]</scope>
    <source>
        <strain evidence="3 4">DSM 24859</strain>
    </source>
</reference>
<dbReference type="SUPFAM" id="SSF53448">
    <property type="entry name" value="Nucleotide-diphospho-sugar transferases"/>
    <property type="match status" value="1"/>
</dbReference>
<keyword evidence="1 3" id="KW-0808">Transferase</keyword>
<comment type="caution">
    <text evidence="3">The sequence shown here is derived from an EMBL/GenBank/DDBJ whole genome shotgun (WGS) entry which is preliminary data.</text>
</comment>
<dbReference type="AlphaFoldDB" id="A0A2P8HTC1"/>
<evidence type="ECO:0000313" key="4">
    <source>
        <dbReference type="Proteomes" id="UP000240971"/>
    </source>
</evidence>
<dbReference type="RefSeq" id="WP_106526697.1">
    <property type="nucleotide sequence ID" value="NZ_PYAW01000001.1"/>
</dbReference>
<keyword evidence="4" id="KW-1185">Reference proteome</keyword>
<dbReference type="Proteomes" id="UP000240971">
    <property type="component" value="Unassembled WGS sequence"/>
</dbReference>
<dbReference type="GO" id="GO:0016757">
    <property type="term" value="F:glycosyltransferase activity"/>
    <property type="evidence" value="ECO:0007669"/>
    <property type="project" value="UniProtKB-KW"/>
</dbReference>
<organism evidence="3 4">
    <name type="scientific">Chitinophaga niastensis</name>
    <dbReference type="NCBI Taxonomy" id="536980"/>
    <lineage>
        <taxon>Bacteria</taxon>
        <taxon>Pseudomonadati</taxon>
        <taxon>Bacteroidota</taxon>
        <taxon>Chitinophagia</taxon>
        <taxon>Chitinophagales</taxon>
        <taxon>Chitinophagaceae</taxon>
        <taxon>Chitinophaga</taxon>
    </lineage>
</organism>
<gene>
    <name evidence="3" type="ORF">CLV51_101799</name>
</gene>
<protein>
    <submittedName>
        <fullName evidence="3">Galactosyltransferase-like protein</fullName>
    </submittedName>
</protein>
<dbReference type="InterPro" id="IPR029044">
    <property type="entry name" value="Nucleotide-diphossugar_trans"/>
</dbReference>
<keyword evidence="3" id="KW-0328">Glycosyltransferase</keyword>
<evidence type="ECO:0000259" key="2">
    <source>
        <dbReference type="Pfam" id="PF02709"/>
    </source>
</evidence>
<evidence type="ECO:0000313" key="3">
    <source>
        <dbReference type="EMBL" id="PSL49466.1"/>
    </source>
</evidence>
<proteinExistence type="predicted"/>
<dbReference type="Gene3D" id="3.90.550.10">
    <property type="entry name" value="Spore Coat Polysaccharide Biosynthesis Protein SpsA, Chain A"/>
    <property type="match status" value="1"/>
</dbReference>